<organism evidence="3">
    <name type="scientific">Caldimicrobium thiodismutans</name>
    <dbReference type="NCBI Taxonomy" id="1653476"/>
    <lineage>
        <taxon>Bacteria</taxon>
        <taxon>Pseudomonadati</taxon>
        <taxon>Thermodesulfobacteriota</taxon>
        <taxon>Thermodesulfobacteria</taxon>
        <taxon>Thermodesulfobacteriales</taxon>
        <taxon>Thermodesulfobacteriaceae</taxon>
        <taxon>Caldimicrobium</taxon>
    </lineage>
</organism>
<sequence>MKTYFIGIGGIGMSGVAGLAKEKGYEVLGSEASEIYPPSSEILNLLGIRVNKPAKENIYHFKPDLVVVGNAINSSHPEVLASQELGLFLLSFPEFINKYLLPGKKSLVVAGTHGKTTTSTLLAWCLSSLNEHPSFLIGGMGINFERNFAYAKGPWFVLEGDEYPSAFFDRRPKFLHYHPYGLILTSLEYDHADVYPDLKALEKVFRELIGDLEEGGVLVYHGEDGNLRKMIEGLKGNFRLLSYGRQIGDYRLLDCRSFFTGKYFLSRVTVRDNQGQIFTFTHRLLGLHNSLNILAVIALLEALGFPREGILKGIESFKGVKRRQEILLSEENLLLIDDFAHHPTAVEITLRELIKAYKPSQVILFFEPRTNSSKRKVFQQAYIEALSLADTIFLKIPPKLEHIPQEERIDLNYIVEELKKRGKKASILQEDIKPLNINTLTQKTLVVFMSSAYMKKEIEEIFTFLGKKSP</sequence>
<dbReference type="EMBL" id="DSZU01000064">
    <property type="protein sequence ID" value="HGV55188.1"/>
    <property type="molecule type" value="Genomic_DNA"/>
</dbReference>
<dbReference type="Gene3D" id="3.90.190.20">
    <property type="entry name" value="Mur ligase, C-terminal domain"/>
    <property type="match status" value="1"/>
</dbReference>
<keyword evidence="3" id="KW-0436">Ligase</keyword>
<proteinExistence type="predicted"/>
<dbReference type="SUPFAM" id="SSF53244">
    <property type="entry name" value="MurD-like peptide ligases, peptide-binding domain"/>
    <property type="match status" value="1"/>
</dbReference>
<dbReference type="Gene3D" id="3.40.50.720">
    <property type="entry name" value="NAD(P)-binding Rossmann-like Domain"/>
    <property type="match status" value="1"/>
</dbReference>
<feature type="domain" description="Mur ligase central" evidence="2">
    <location>
        <begin position="109"/>
        <end position="299"/>
    </location>
</feature>
<protein>
    <submittedName>
        <fullName evidence="3">UDP-N-acetylmuramate:L-alanyl-gamma-D-glutamyl-meso-diaminopimelate ligase</fullName>
    </submittedName>
</protein>
<reference evidence="3" key="1">
    <citation type="journal article" date="2020" name="mSystems">
        <title>Genome- and Community-Level Interaction Insights into Carbon Utilization and Element Cycling Functions of Hydrothermarchaeota in Hydrothermal Sediment.</title>
        <authorList>
            <person name="Zhou Z."/>
            <person name="Liu Y."/>
            <person name="Xu W."/>
            <person name="Pan J."/>
            <person name="Luo Z.H."/>
            <person name="Li M."/>
        </authorList>
    </citation>
    <scope>NUCLEOTIDE SEQUENCE [LARGE SCALE GENOMIC DNA]</scope>
    <source>
        <strain evidence="3">SpSt-605</strain>
    </source>
</reference>
<dbReference type="InterPro" id="IPR013221">
    <property type="entry name" value="Mur_ligase_cen"/>
</dbReference>
<dbReference type="PANTHER" id="PTHR43445">
    <property type="entry name" value="UDP-N-ACETYLMURAMATE--L-ALANINE LIGASE-RELATED"/>
    <property type="match status" value="1"/>
</dbReference>
<dbReference type="PANTHER" id="PTHR43445:SF5">
    <property type="entry name" value="UDP-N-ACETYLMURAMATE--L-ALANYL-GAMMA-D-GLUTAMYL-MESO-2,6-DIAMINOHEPTANDIOATE LIGASE"/>
    <property type="match status" value="1"/>
</dbReference>
<dbReference type="InterPro" id="IPR036565">
    <property type="entry name" value="Mur-like_cat_sf"/>
</dbReference>
<dbReference type="InterPro" id="IPR050061">
    <property type="entry name" value="MurCDEF_pg_biosynth"/>
</dbReference>
<evidence type="ECO:0000259" key="1">
    <source>
        <dbReference type="Pfam" id="PF01225"/>
    </source>
</evidence>
<dbReference type="AlphaFoldDB" id="A0A832GKX1"/>
<dbReference type="SUPFAM" id="SSF53623">
    <property type="entry name" value="MurD-like peptide ligases, catalytic domain"/>
    <property type="match status" value="1"/>
</dbReference>
<dbReference type="Pfam" id="PF08245">
    <property type="entry name" value="Mur_ligase_M"/>
    <property type="match status" value="1"/>
</dbReference>
<dbReference type="SUPFAM" id="SSF51984">
    <property type="entry name" value="MurCD N-terminal domain"/>
    <property type="match status" value="1"/>
</dbReference>
<dbReference type="InterPro" id="IPR000713">
    <property type="entry name" value="Mur_ligase_N"/>
</dbReference>
<name>A0A832GKX1_9BACT</name>
<feature type="domain" description="Mur ligase N-terminal catalytic" evidence="1">
    <location>
        <begin position="4"/>
        <end position="97"/>
    </location>
</feature>
<comment type="caution">
    <text evidence="3">The sequence shown here is derived from an EMBL/GenBank/DDBJ whole genome shotgun (WGS) entry which is preliminary data.</text>
</comment>
<dbReference type="InterPro" id="IPR036615">
    <property type="entry name" value="Mur_ligase_C_dom_sf"/>
</dbReference>
<dbReference type="GO" id="GO:0005524">
    <property type="term" value="F:ATP binding"/>
    <property type="evidence" value="ECO:0007669"/>
    <property type="project" value="InterPro"/>
</dbReference>
<accession>A0A832GKX1</accession>
<evidence type="ECO:0000313" key="3">
    <source>
        <dbReference type="EMBL" id="HGV55188.1"/>
    </source>
</evidence>
<dbReference type="Pfam" id="PF01225">
    <property type="entry name" value="Mur_ligase"/>
    <property type="match status" value="1"/>
</dbReference>
<dbReference type="Gene3D" id="3.40.1190.10">
    <property type="entry name" value="Mur-like, catalytic domain"/>
    <property type="match status" value="1"/>
</dbReference>
<evidence type="ECO:0000259" key="2">
    <source>
        <dbReference type="Pfam" id="PF08245"/>
    </source>
</evidence>
<gene>
    <name evidence="3" type="ORF">ENT73_03780</name>
</gene>
<dbReference type="GO" id="GO:0016881">
    <property type="term" value="F:acid-amino acid ligase activity"/>
    <property type="evidence" value="ECO:0007669"/>
    <property type="project" value="InterPro"/>
</dbReference>